<evidence type="ECO:0000313" key="3">
    <source>
        <dbReference type="EMBL" id="CAH3114821.1"/>
    </source>
</evidence>
<sequence length="248" mass="27194">MSHSDASTLVGEPLIQVISEHVNGSSEPSETPALFTPPEPSPPLAVDTVITSQDVIVGFAQAGIDIHDITSIQRRASNNSWVVTFGGKAVKDAALNKQSIKIAGCSVLLGDCENKVSIVKIYELPDELPNSVVIDRLSHYDRVISFRRDRVADAIFNGVRTARMSIERPIPAQAFIAGESEFCQFWYPSQPKTCRKCGAEDHLAAACKAQRCFNCERPGHHAKQCDLPALWRVPLGRPRDHLLSIDLL</sequence>
<dbReference type="PANTHER" id="PTHR22639">
    <property type="entry name" value="GAG-RELATED PROTEIN"/>
    <property type="match status" value="1"/>
</dbReference>
<dbReference type="PANTHER" id="PTHR22639:SF3">
    <property type="entry name" value="ZINC FINGER CCHC DOMAIN-CONTAINING PROTEIN 3"/>
    <property type="match status" value="1"/>
</dbReference>
<keyword evidence="1" id="KW-0479">Metal-binding</keyword>
<dbReference type="InterPro" id="IPR042509">
    <property type="entry name" value="ZCCHC3"/>
</dbReference>
<dbReference type="EMBL" id="CALNXK010000027">
    <property type="protein sequence ID" value="CAH3114821.1"/>
    <property type="molecule type" value="Genomic_DNA"/>
</dbReference>
<evidence type="ECO:0000256" key="1">
    <source>
        <dbReference type="PROSITE-ProRule" id="PRU00047"/>
    </source>
</evidence>
<dbReference type="Pfam" id="PF00098">
    <property type="entry name" value="zf-CCHC"/>
    <property type="match status" value="2"/>
</dbReference>
<feature type="domain" description="CCHC-type" evidence="2">
    <location>
        <begin position="211"/>
        <end position="225"/>
    </location>
</feature>
<dbReference type="Proteomes" id="UP001159405">
    <property type="component" value="Unassembled WGS sequence"/>
</dbReference>
<comment type="caution">
    <text evidence="3">The sequence shown here is derived from an EMBL/GenBank/DDBJ whole genome shotgun (WGS) entry which is preliminary data.</text>
</comment>
<dbReference type="InterPro" id="IPR001878">
    <property type="entry name" value="Znf_CCHC"/>
</dbReference>
<evidence type="ECO:0000259" key="2">
    <source>
        <dbReference type="PROSITE" id="PS50158"/>
    </source>
</evidence>
<keyword evidence="1" id="KW-0863">Zinc-finger</keyword>
<reference evidence="3 4" key="1">
    <citation type="submission" date="2022-05" db="EMBL/GenBank/DDBJ databases">
        <authorList>
            <consortium name="Genoscope - CEA"/>
            <person name="William W."/>
        </authorList>
    </citation>
    <scope>NUCLEOTIDE SEQUENCE [LARGE SCALE GENOMIC DNA]</scope>
</reference>
<keyword evidence="1" id="KW-0862">Zinc</keyword>
<gene>
    <name evidence="3" type="ORF">PLOB_00022747</name>
</gene>
<dbReference type="Gene3D" id="4.10.60.10">
    <property type="entry name" value="Zinc finger, CCHC-type"/>
    <property type="match status" value="1"/>
</dbReference>
<dbReference type="SUPFAM" id="SSF57756">
    <property type="entry name" value="Retrovirus zinc finger-like domains"/>
    <property type="match status" value="1"/>
</dbReference>
<protein>
    <recommendedName>
        <fullName evidence="2">CCHC-type domain-containing protein</fullName>
    </recommendedName>
</protein>
<dbReference type="PROSITE" id="PS50158">
    <property type="entry name" value="ZF_CCHC"/>
    <property type="match status" value="1"/>
</dbReference>
<evidence type="ECO:0000313" key="4">
    <source>
        <dbReference type="Proteomes" id="UP001159405"/>
    </source>
</evidence>
<accession>A0ABN8NP39</accession>
<organism evidence="3 4">
    <name type="scientific">Porites lobata</name>
    <dbReference type="NCBI Taxonomy" id="104759"/>
    <lineage>
        <taxon>Eukaryota</taxon>
        <taxon>Metazoa</taxon>
        <taxon>Cnidaria</taxon>
        <taxon>Anthozoa</taxon>
        <taxon>Hexacorallia</taxon>
        <taxon>Scleractinia</taxon>
        <taxon>Fungiina</taxon>
        <taxon>Poritidae</taxon>
        <taxon>Porites</taxon>
    </lineage>
</organism>
<dbReference type="SMART" id="SM00343">
    <property type="entry name" value="ZnF_C2HC"/>
    <property type="match status" value="2"/>
</dbReference>
<keyword evidence="4" id="KW-1185">Reference proteome</keyword>
<name>A0ABN8NP39_9CNID</name>
<proteinExistence type="predicted"/>
<dbReference type="InterPro" id="IPR036875">
    <property type="entry name" value="Znf_CCHC_sf"/>
</dbReference>